<sequence length="242" mass="27284">MAVQQLHFQKGKREGAAAMRNLLIVTAISLLMLSCSGKPKSSPDFLYGSRYYNVYMENYLKGEPKVAESYFYKAEAQFRRVDSLCNLSRLYLGRYVLEEGQEDAAVLEMAKKYAALGQCQEEAESVLYLSGQAHDRDKLPEPFRTISGATPEKLASAAESSKFDDVTKTRLLRKAAIDYIMDSPALSEELAEKALAIDKYHGWSLNLLRDLIIIKNARIRQGKNAEDIITRIELVKSVMVKK</sequence>
<accession>A0A4V2PRY3</accession>
<keyword evidence="2" id="KW-1185">Reference proteome</keyword>
<dbReference type="Proteomes" id="UP000294614">
    <property type="component" value="Unassembled WGS sequence"/>
</dbReference>
<evidence type="ECO:0000313" key="1">
    <source>
        <dbReference type="EMBL" id="TCK60601.1"/>
    </source>
</evidence>
<protein>
    <submittedName>
        <fullName evidence="1">Uncharacterized protein</fullName>
    </submittedName>
</protein>
<gene>
    <name evidence="1" type="ORF">C8D98_1479</name>
</gene>
<comment type="caution">
    <text evidence="1">The sequence shown here is derived from an EMBL/GenBank/DDBJ whole genome shotgun (WGS) entry which is preliminary data.</text>
</comment>
<proteinExistence type="predicted"/>
<dbReference type="AlphaFoldDB" id="A0A4V2PRY3"/>
<organism evidence="1 2">
    <name type="scientific">Seleniivibrio woodruffii</name>
    <dbReference type="NCBI Taxonomy" id="1078050"/>
    <lineage>
        <taxon>Bacteria</taxon>
        <taxon>Pseudomonadati</taxon>
        <taxon>Deferribacterota</taxon>
        <taxon>Deferribacteres</taxon>
        <taxon>Deferribacterales</taxon>
        <taxon>Geovibrionaceae</taxon>
        <taxon>Seleniivibrio</taxon>
    </lineage>
</organism>
<dbReference type="EMBL" id="SMGG01000004">
    <property type="protein sequence ID" value="TCK60601.1"/>
    <property type="molecule type" value="Genomic_DNA"/>
</dbReference>
<name>A0A4V2PRY3_9BACT</name>
<reference evidence="1 2" key="1">
    <citation type="submission" date="2019-03" db="EMBL/GenBank/DDBJ databases">
        <title>Genomic Encyclopedia of Type Strains, Phase IV (KMG-IV): sequencing the most valuable type-strain genomes for metagenomic binning, comparative biology and taxonomic classification.</title>
        <authorList>
            <person name="Goeker M."/>
        </authorList>
    </citation>
    <scope>NUCLEOTIDE SEQUENCE [LARGE SCALE GENOMIC DNA]</scope>
    <source>
        <strain evidence="1 2">DSM 24984</strain>
    </source>
</reference>
<evidence type="ECO:0000313" key="2">
    <source>
        <dbReference type="Proteomes" id="UP000294614"/>
    </source>
</evidence>